<comment type="function">
    <text evidence="2 12">Catalyzes the hydrolysis of UDP-3-O-myristoyl-N-acetylglucosamine to form UDP-3-O-myristoylglucosamine and acetate, the committed step in lipid A biosynthesis.</text>
</comment>
<dbReference type="PANTHER" id="PTHR33694">
    <property type="entry name" value="UDP-3-O-ACYL-N-ACETYLGLUCOSAMINE DEACETYLASE 1, MITOCHONDRIAL-RELATED"/>
    <property type="match status" value="1"/>
</dbReference>
<keyword evidence="14" id="KW-1185">Reference proteome</keyword>
<dbReference type="SUPFAM" id="SSF54211">
    <property type="entry name" value="Ribosomal protein S5 domain 2-like"/>
    <property type="match status" value="2"/>
</dbReference>
<dbReference type="InterPro" id="IPR015870">
    <property type="entry name" value="UDP-acyl_N-AcGlcN_deAcase_N"/>
</dbReference>
<keyword evidence="9 12" id="KW-0862">Zinc</keyword>
<dbReference type="HAMAP" id="MF_00388">
    <property type="entry name" value="LpxC"/>
    <property type="match status" value="1"/>
</dbReference>
<accession>A0A8E6EV04</accession>
<proteinExistence type="inferred from homology"/>
<dbReference type="GO" id="GO:0103117">
    <property type="term" value="F:UDP-3-O-acyl-N-acetylglucosamine deacetylase activity"/>
    <property type="evidence" value="ECO:0007669"/>
    <property type="project" value="UniProtKB-UniRule"/>
</dbReference>
<evidence type="ECO:0000256" key="12">
    <source>
        <dbReference type="HAMAP-Rule" id="MF_00388"/>
    </source>
</evidence>
<evidence type="ECO:0000313" key="14">
    <source>
        <dbReference type="Proteomes" id="UP000676194"/>
    </source>
</evidence>
<keyword evidence="5 12" id="KW-0444">Lipid biosynthesis</keyword>
<gene>
    <name evidence="12 13" type="primary">lpxC</name>
    <name evidence="13" type="ORF">KIH39_24575</name>
</gene>
<dbReference type="InterPro" id="IPR011334">
    <property type="entry name" value="UDP-acyl_GlcNac_deAcase_C"/>
</dbReference>
<dbReference type="EMBL" id="CP074694">
    <property type="protein sequence ID" value="QVL31972.1"/>
    <property type="molecule type" value="Genomic_DNA"/>
</dbReference>
<evidence type="ECO:0000256" key="1">
    <source>
        <dbReference type="ARBA" id="ARBA00001947"/>
    </source>
</evidence>
<dbReference type="InterPro" id="IPR020568">
    <property type="entry name" value="Ribosomal_Su5_D2-typ_SF"/>
</dbReference>
<evidence type="ECO:0000256" key="8">
    <source>
        <dbReference type="ARBA" id="ARBA00022801"/>
    </source>
</evidence>
<dbReference type="GO" id="GO:0046872">
    <property type="term" value="F:metal ion binding"/>
    <property type="evidence" value="ECO:0007669"/>
    <property type="project" value="UniProtKB-KW"/>
</dbReference>
<evidence type="ECO:0000256" key="3">
    <source>
        <dbReference type="ARBA" id="ARBA00005002"/>
    </source>
</evidence>
<dbReference type="Gene3D" id="3.30.230.20">
    <property type="entry name" value="lpxc deacetylase, domain 1"/>
    <property type="match status" value="1"/>
</dbReference>
<feature type="binding site" evidence="12">
    <location>
        <position position="259"/>
    </location>
    <ligand>
        <name>Zn(2+)</name>
        <dbReference type="ChEBI" id="CHEBI:29105"/>
    </ligand>
</feature>
<comment type="similarity">
    <text evidence="12">Belongs to the LpxC family.</text>
</comment>
<keyword evidence="6 12" id="KW-0441">Lipid A biosynthesis</keyword>
<keyword evidence="7 12" id="KW-0479">Metal-binding</keyword>
<feature type="active site" description="Proton donor" evidence="12">
    <location>
        <position position="286"/>
    </location>
</feature>
<evidence type="ECO:0000256" key="2">
    <source>
        <dbReference type="ARBA" id="ARBA00002923"/>
    </source>
</evidence>
<dbReference type="GO" id="GO:0016020">
    <property type="term" value="C:membrane"/>
    <property type="evidence" value="ECO:0007669"/>
    <property type="project" value="GOC"/>
</dbReference>
<dbReference type="UniPathway" id="UPA00359">
    <property type="reaction ID" value="UER00478"/>
</dbReference>
<comment type="pathway">
    <text evidence="3 12">Glycolipid biosynthesis; lipid IV(A) biosynthesis; lipid IV(A) from (3R)-3-hydroxytetradecanoyl-[acyl-carrier-protein] and UDP-N-acetyl-alpha-D-glucosamine: step 2/6.</text>
</comment>
<evidence type="ECO:0000256" key="6">
    <source>
        <dbReference type="ARBA" id="ARBA00022556"/>
    </source>
</evidence>
<dbReference type="Pfam" id="PF03331">
    <property type="entry name" value="LpxC"/>
    <property type="match status" value="1"/>
</dbReference>
<dbReference type="GO" id="GO:0009245">
    <property type="term" value="P:lipid A biosynthetic process"/>
    <property type="evidence" value="ECO:0007669"/>
    <property type="project" value="UniProtKB-UniRule"/>
</dbReference>
<protein>
    <recommendedName>
        <fullName evidence="4 12">UDP-3-O-acyl-N-acetylglucosamine deacetylase</fullName>
        <shortName evidence="12">UDP-3-O-acyl-GlcNAc deacetylase</shortName>
        <ecNumber evidence="4 12">3.5.1.108</ecNumber>
    </recommendedName>
    <alternativeName>
        <fullName evidence="12">UDP-3-O-[R-3-hydroxymyristoyl]-N-acetylglucosamine deacetylase</fullName>
    </alternativeName>
</protein>
<dbReference type="RefSeq" id="WP_213496490.1">
    <property type="nucleotide sequence ID" value="NZ_CP074694.1"/>
</dbReference>
<dbReference type="Proteomes" id="UP000676194">
    <property type="component" value="Chromosome"/>
</dbReference>
<dbReference type="Gene3D" id="3.30.1700.10">
    <property type="entry name" value="lpxc deacetylase, domain 2"/>
    <property type="match status" value="1"/>
</dbReference>
<evidence type="ECO:0000313" key="13">
    <source>
        <dbReference type="EMBL" id="QVL31972.1"/>
    </source>
</evidence>
<dbReference type="EC" id="3.5.1.108" evidence="4 12"/>
<keyword evidence="8 12" id="KW-0378">Hydrolase</keyword>
<dbReference type="NCBIfam" id="TIGR00325">
    <property type="entry name" value="lpxC"/>
    <property type="match status" value="1"/>
</dbReference>
<evidence type="ECO:0000256" key="5">
    <source>
        <dbReference type="ARBA" id="ARBA00022516"/>
    </source>
</evidence>
<dbReference type="PANTHER" id="PTHR33694:SF1">
    <property type="entry name" value="UDP-3-O-ACYL-N-ACETYLGLUCOSAMINE DEACETYLASE 1, MITOCHONDRIAL-RELATED"/>
    <property type="match status" value="1"/>
</dbReference>
<keyword evidence="10 12" id="KW-0443">Lipid metabolism</keyword>
<dbReference type="InterPro" id="IPR004463">
    <property type="entry name" value="UDP-acyl_GlcNac_deAcase"/>
</dbReference>
<evidence type="ECO:0000256" key="7">
    <source>
        <dbReference type="ARBA" id="ARBA00022723"/>
    </source>
</evidence>
<name>A0A8E6EV04_9BACT</name>
<organism evidence="13 14">
    <name type="scientific">Telmatocola sphagniphila</name>
    <dbReference type="NCBI Taxonomy" id="1123043"/>
    <lineage>
        <taxon>Bacteria</taxon>
        <taxon>Pseudomonadati</taxon>
        <taxon>Planctomycetota</taxon>
        <taxon>Planctomycetia</taxon>
        <taxon>Gemmatales</taxon>
        <taxon>Gemmataceae</taxon>
    </lineage>
</organism>
<feature type="binding site" evidence="12">
    <location>
        <position position="99"/>
    </location>
    <ligand>
        <name>Zn(2+)</name>
        <dbReference type="ChEBI" id="CHEBI:29105"/>
    </ligand>
</feature>
<comment type="cofactor">
    <cofactor evidence="1 12">
        <name>Zn(2+)</name>
        <dbReference type="ChEBI" id="CHEBI:29105"/>
    </cofactor>
</comment>
<feature type="binding site" evidence="12">
    <location>
        <position position="263"/>
    </location>
    <ligand>
        <name>Zn(2+)</name>
        <dbReference type="ChEBI" id="CHEBI:29105"/>
    </ligand>
</feature>
<dbReference type="KEGG" id="tsph:KIH39_24575"/>
<evidence type="ECO:0000256" key="10">
    <source>
        <dbReference type="ARBA" id="ARBA00023098"/>
    </source>
</evidence>
<evidence type="ECO:0000256" key="4">
    <source>
        <dbReference type="ARBA" id="ARBA00012745"/>
    </source>
</evidence>
<sequence>MILPFPSGKDAAPQPALRRIATRQQRTLAKPISMRGVGFITGVNVHVKLLPAPADTGLVFVRTDLPNSPVLPARADMVIDTNRRTTLGIGNVQVTLVEHLLASLAGLKIDNCRIELDACEPPGLDGSARAFVSAITSSGIVQQVAERTIWGITRPIKVEKGDASLSFHPGDTRQLELNYRLDYGPRSSIQPQSFAMPLTPQNFEHELSQCRTFVLESEASALLALGIGKHLKASELLVFGAKGKLIDNTLRFSNEPARHKMLDFVGDIALSGIELVGQILAYRSGHPLNVQLARSILDLHEKALQKENRRAA</sequence>
<reference evidence="13" key="1">
    <citation type="submission" date="2021-05" db="EMBL/GenBank/DDBJ databases">
        <title>Complete genome sequence of the cellulolytic planctomycete Telmatocola sphagniphila SP2T and characterization of the first cellulase from planctomycetes.</title>
        <authorList>
            <person name="Rakitin A.L."/>
            <person name="Beletsky A.V."/>
            <person name="Naumoff D.G."/>
            <person name="Kulichevskaya I.S."/>
            <person name="Mardanov A.V."/>
            <person name="Ravin N.V."/>
            <person name="Dedysh S.N."/>
        </authorList>
    </citation>
    <scope>NUCLEOTIDE SEQUENCE</scope>
    <source>
        <strain evidence="13">SP2T</strain>
    </source>
</reference>
<evidence type="ECO:0000256" key="9">
    <source>
        <dbReference type="ARBA" id="ARBA00022833"/>
    </source>
</evidence>
<dbReference type="AlphaFoldDB" id="A0A8E6EV04"/>
<evidence type="ECO:0000256" key="11">
    <source>
        <dbReference type="ARBA" id="ARBA00024535"/>
    </source>
</evidence>
<comment type="catalytic activity">
    <reaction evidence="11 12">
        <text>a UDP-3-O-[(3R)-3-hydroxyacyl]-N-acetyl-alpha-D-glucosamine + H2O = a UDP-3-O-[(3R)-3-hydroxyacyl]-alpha-D-glucosamine + acetate</text>
        <dbReference type="Rhea" id="RHEA:67816"/>
        <dbReference type="ChEBI" id="CHEBI:15377"/>
        <dbReference type="ChEBI" id="CHEBI:30089"/>
        <dbReference type="ChEBI" id="CHEBI:137740"/>
        <dbReference type="ChEBI" id="CHEBI:173225"/>
        <dbReference type="EC" id="3.5.1.108"/>
    </reaction>
</comment>